<dbReference type="EMBL" id="KV442015">
    <property type="protein sequence ID" value="OAQ35118.1"/>
    <property type="molecule type" value="Genomic_DNA"/>
</dbReference>
<accession>A0A197KD77</accession>
<dbReference type="Proteomes" id="UP000078512">
    <property type="component" value="Unassembled WGS sequence"/>
</dbReference>
<reference evidence="1 2" key="1">
    <citation type="submission" date="2016-05" db="EMBL/GenBank/DDBJ databases">
        <title>Genome sequencing reveals origins of a unique bacterial endosymbiosis in the earliest lineages of terrestrial Fungi.</title>
        <authorList>
            <consortium name="DOE Joint Genome Institute"/>
            <person name="Uehling J."/>
            <person name="Gryganskyi A."/>
            <person name="Hameed K."/>
            <person name="Tschaplinski T."/>
            <person name="Misztal P."/>
            <person name="Wu S."/>
            <person name="Desiro A."/>
            <person name="Vande Pol N."/>
            <person name="Du Z.-Y."/>
            <person name="Zienkiewicz A."/>
            <person name="Zienkiewicz K."/>
            <person name="Morin E."/>
            <person name="Tisserant E."/>
            <person name="Splivallo R."/>
            <person name="Hainaut M."/>
            <person name="Henrissat B."/>
            <person name="Ohm R."/>
            <person name="Kuo A."/>
            <person name="Yan J."/>
            <person name="Lipzen A."/>
            <person name="Nolan M."/>
            <person name="Labutti K."/>
            <person name="Barry K."/>
            <person name="Goldstein A."/>
            <person name="Labbe J."/>
            <person name="Schadt C."/>
            <person name="Tuskan G."/>
            <person name="Grigoriev I."/>
            <person name="Martin F."/>
            <person name="Vilgalys R."/>
            <person name="Bonito G."/>
        </authorList>
    </citation>
    <scope>NUCLEOTIDE SEQUENCE [LARGE SCALE GENOMIC DNA]</scope>
    <source>
        <strain evidence="1 2">AG-77</strain>
    </source>
</reference>
<protein>
    <submittedName>
        <fullName evidence="1">Uncharacterized protein</fullName>
    </submittedName>
</protein>
<dbReference type="AlphaFoldDB" id="A0A197KD77"/>
<evidence type="ECO:0000313" key="1">
    <source>
        <dbReference type="EMBL" id="OAQ35118.1"/>
    </source>
</evidence>
<name>A0A197KD77_9FUNG</name>
<proteinExistence type="predicted"/>
<organism evidence="1 2">
    <name type="scientific">Linnemannia elongata AG-77</name>
    <dbReference type="NCBI Taxonomy" id="1314771"/>
    <lineage>
        <taxon>Eukaryota</taxon>
        <taxon>Fungi</taxon>
        <taxon>Fungi incertae sedis</taxon>
        <taxon>Mucoromycota</taxon>
        <taxon>Mortierellomycotina</taxon>
        <taxon>Mortierellomycetes</taxon>
        <taxon>Mortierellales</taxon>
        <taxon>Mortierellaceae</taxon>
        <taxon>Linnemannia</taxon>
    </lineage>
</organism>
<sequence>MSRLIAAAVNTCSVAALHDTASALLMFVDGGDNAAVASDDVAVVPERAPAVDDTLHVRPVTDAAVSGSDVDASAGPHVSDYCFVAWRLPSSVAAEPYFPTSTTLATTCCTRSPAFLSLCDLFEEKLEGKTSVSEMK</sequence>
<gene>
    <name evidence="1" type="ORF">K457DRAFT_151711</name>
</gene>
<keyword evidence="2" id="KW-1185">Reference proteome</keyword>
<evidence type="ECO:0000313" key="2">
    <source>
        <dbReference type="Proteomes" id="UP000078512"/>
    </source>
</evidence>